<feature type="transmembrane region" description="Helical" evidence="6">
    <location>
        <begin position="72"/>
        <end position="89"/>
    </location>
</feature>
<evidence type="ECO:0000256" key="7">
    <source>
        <dbReference type="SAM" id="SignalP"/>
    </source>
</evidence>
<feature type="domain" description="TM7S3/TM198-like" evidence="8">
    <location>
        <begin position="77"/>
        <end position="274"/>
    </location>
</feature>
<feature type="region of interest" description="Disordered" evidence="5">
    <location>
        <begin position="330"/>
        <end position="354"/>
    </location>
</feature>
<feature type="transmembrane region" description="Helical" evidence="6">
    <location>
        <begin position="259"/>
        <end position="277"/>
    </location>
</feature>
<protein>
    <recommendedName>
        <fullName evidence="8">TM7S3/TM198-like domain-containing protein</fullName>
    </recommendedName>
</protein>
<feature type="transmembrane region" description="Helical" evidence="6">
    <location>
        <begin position="206"/>
        <end position="226"/>
    </location>
</feature>
<dbReference type="EMBL" id="NBII01000001">
    <property type="protein sequence ID" value="PAV23752.1"/>
    <property type="molecule type" value="Genomic_DNA"/>
</dbReference>
<evidence type="ECO:0000256" key="5">
    <source>
        <dbReference type="SAM" id="MobiDB-lite"/>
    </source>
</evidence>
<accession>A0A286UW51</accession>
<evidence type="ECO:0000313" key="10">
    <source>
        <dbReference type="Proteomes" id="UP000217199"/>
    </source>
</evidence>
<comment type="caution">
    <text evidence="9">The sequence shown here is derived from an EMBL/GenBank/DDBJ whole genome shotgun (WGS) entry which is preliminary data.</text>
</comment>
<feature type="transmembrane region" description="Helical" evidence="6">
    <location>
        <begin position="177"/>
        <end position="199"/>
    </location>
</feature>
<dbReference type="Proteomes" id="UP000217199">
    <property type="component" value="Unassembled WGS sequence"/>
</dbReference>
<feature type="transmembrane region" description="Helical" evidence="6">
    <location>
        <begin position="154"/>
        <end position="171"/>
    </location>
</feature>
<name>A0A286UW51_9AGAM</name>
<gene>
    <name evidence="9" type="ORF">PNOK_0082000</name>
</gene>
<sequence>MSSSSAFLRSCLIFCLLSCTLTFVKAATFENGTSYILSNSSGTVVIYDPDTSTEIAQADASDGSGSGYDLPAILWIAMSFVLGVPLLLGGVRLGRITSGIGMGVGLSVAAWASIINTVSEGSISDIIIVILTLILFGVGFIVGILTIDYGVGSAVLGVAGGFSIGIRIVIMKEDLLVPVYYVDWLIATVLGVAALITIVCNERWGVLFGSSAVGSFFVGLGIDLLVNNQKGMSRGLRYMFDRNEHHLADLMGSGYTPLVFSQIIIGVSLAAIPLFAYGQHKLFPSPFWIRAGRPSSYYGDDASIRSKTWVGRFRGRRHSAVAVPDVEKNGFDSTQSLINSQQSPTTPKSKPLQS</sequence>
<feature type="chain" id="PRO_5013904339" description="TM7S3/TM198-like domain-containing protein" evidence="7">
    <location>
        <begin position="27"/>
        <end position="354"/>
    </location>
</feature>
<dbReference type="AlphaFoldDB" id="A0A286UW51"/>
<feature type="signal peptide" evidence="7">
    <location>
        <begin position="1"/>
        <end position="26"/>
    </location>
</feature>
<feature type="compositionally biased region" description="Polar residues" evidence="5">
    <location>
        <begin position="331"/>
        <end position="354"/>
    </location>
</feature>
<keyword evidence="10" id="KW-1185">Reference proteome</keyword>
<dbReference type="InterPro" id="IPR025256">
    <property type="entry name" value="TM7S3/TM198-like_dom"/>
</dbReference>
<keyword evidence="3 6" id="KW-1133">Transmembrane helix</keyword>
<organism evidence="9 10">
    <name type="scientific">Pyrrhoderma noxium</name>
    <dbReference type="NCBI Taxonomy" id="2282107"/>
    <lineage>
        <taxon>Eukaryota</taxon>
        <taxon>Fungi</taxon>
        <taxon>Dikarya</taxon>
        <taxon>Basidiomycota</taxon>
        <taxon>Agaricomycotina</taxon>
        <taxon>Agaricomycetes</taxon>
        <taxon>Hymenochaetales</taxon>
        <taxon>Hymenochaetaceae</taxon>
        <taxon>Pyrrhoderma</taxon>
    </lineage>
</organism>
<evidence type="ECO:0000313" key="9">
    <source>
        <dbReference type="EMBL" id="PAV23752.1"/>
    </source>
</evidence>
<evidence type="ECO:0000256" key="1">
    <source>
        <dbReference type="ARBA" id="ARBA00004141"/>
    </source>
</evidence>
<comment type="subcellular location">
    <subcellularLocation>
        <location evidence="1">Membrane</location>
        <topology evidence="1">Multi-pass membrane protein</topology>
    </subcellularLocation>
</comment>
<dbReference type="InParanoid" id="A0A286UW51"/>
<evidence type="ECO:0000256" key="6">
    <source>
        <dbReference type="SAM" id="Phobius"/>
    </source>
</evidence>
<feature type="transmembrane region" description="Helical" evidence="6">
    <location>
        <begin position="126"/>
        <end position="147"/>
    </location>
</feature>
<evidence type="ECO:0000256" key="2">
    <source>
        <dbReference type="ARBA" id="ARBA00022692"/>
    </source>
</evidence>
<evidence type="ECO:0000256" key="4">
    <source>
        <dbReference type="ARBA" id="ARBA00023136"/>
    </source>
</evidence>
<reference evidence="9 10" key="1">
    <citation type="journal article" date="2017" name="Mol. Ecol.">
        <title>Comparative and population genomic landscape of Phellinus noxius: A hypervariable fungus causing root rot in trees.</title>
        <authorList>
            <person name="Chung C.L."/>
            <person name="Lee T.J."/>
            <person name="Akiba M."/>
            <person name="Lee H.H."/>
            <person name="Kuo T.H."/>
            <person name="Liu D."/>
            <person name="Ke H.M."/>
            <person name="Yokoi T."/>
            <person name="Roa M.B."/>
            <person name="Lu M.J."/>
            <person name="Chang Y.Y."/>
            <person name="Ann P.J."/>
            <person name="Tsai J.N."/>
            <person name="Chen C.Y."/>
            <person name="Tzean S.S."/>
            <person name="Ota Y."/>
            <person name="Hattori T."/>
            <person name="Sahashi N."/>
            <person name="Liou R.F."/>
            <person name="Kikuchi T."/>
            <person name="Tsai I.J."/>
        </authorList>
    </citation>
    <scope>NUCLEOTIDE SEQUENCE [LARGE SCALE GENOMIC DNA]</scope>
    <source>
        <strain evidence="9 10">FFPRI411160</strain>
    </source>
</reference>
<evidence type="ECO:0000256" key="3">
    <source>
        <dbReference type="ARBA" id="ARBA00022989"/>
    </source>
</evidence>
<keyword evidence="4 6" id="KW-0472">Membrane</keyword>
<evidence type="ECO:0000259" key="8">
    <source>
        <dbReference type="Pfam" id="PF13886"/>
    </source>
</evidence>
<dbReference type="OrthoDB" id="3359595at2759"/>
<keyword evidence="7" id="KW-0732">Signal</keyword>
<proteinExistence type="predicted"/>
<dbReference type="Pfam" id="PF13886">
    <property type="entry name" value="TM7S3_TM198"/>
    <property type="match status" value="1"/>
</dbReference>
<feature type="transmembrane region" description="Helical" evidence="6">
    <location>
        <begin position="96"/>
        <end position="114"/>
    </location>
</feature>
<keyword evidence="2 6" id="KW-0812">Transmembrane</keyword>
<dbReference type="GO" id="GO:0016020">
    <property type="term" value="C:membrane"/>
    <property type="evidence" value="ECO:0007669"/>
    <property type="project" value="UniProtKB-SubCell"/>
</dbReference>